<name>A0A6J4RYZ8_9ACTN</name>
<dbReference type="SMART" id="SM00855">
    <property type="entry name" value="PGAM"/>
    <property type="match status" value="1"/>
</dbReference>
<dbReference type="AlphaFoldDB" id="A0A6J4RYZ8"/>
<dbReference type="InterPro" id="IPR013078">
    <property type="entry name" value="His_Pase_superF_clade-1"/>
</dbReference>
<dbReference type="PANTHER" id="PTHR48100:SF1">
    <property type="entry name" value="HISTIDINE PHOSPHATASE FAMILY PROTEIN-RELATED"/>
    <property type="match status" value="1"/>
</dbReference>
<dbReference type="InterPro" id="IPR029033">
    <property type="entry name" value="His_PPase_superfam"/>
</dbReference>
<dbReference type="CDD" id="cd07067">
    <property type="entry name" value="HP_PGM_like"/>
    <property type="match status" value="1"/>
</dbReference>
<sequence>MTNIVLVRHGETVWHADNRYAGRTDVALTDLGREQAQRLATWAAEAQLDAIWCSPLARARDTAQIAAGATGCSPRVDDRLVELDFGRGEGLTSADMQREFPDALADFRADPVRHHLPGGEDPRAAVERALSCLREIASEHPSGRVLVVAHTTLLRLTLCRLIGVSLSDYRRLFPFVRNGAITEIAFGAEHTSLLQFNASLDAVTPAGGDGSVAPVPSAHAH</sequence>
<keyword evidence="3" id="KW-0378">Hydrolase</keyword>
<dbReference type="SUPFAM" id="SSF53254">
    <property type="entry name" value="Phosphoglycerate mutase-like"/>
    <property type="match status" value="1"/>
</dbReference>
<reference evidence="3" key="1">
    <citation type="submission" date="2020-02" db="EMBL/GenBank/DDBJ databases">
        <authorList>
            <person name="Meier V. D."/>
        </authorList>
    </citation>
    <scope>NUCLEOTIDE SEQUENCE</scope>
    <source>
        <strain evidence="3">AVDCRST_MAG38</strain>
    </source>
</reference>
<gene>
    <name evidence="3" type="ORF">AVDCRST_MAG38-2291</name>
</gene>
<dbReference type="PANTHER" id="PTHR48100">
    <property type="entry name" value="BROAD-SPECIFICITY PHOSPHATASE YOR283W-RELATED"/>
    <property type="match status" value="1"/>
</dbReference>
<feature type="active site" description="Proton donor/acceptor" evidence="1">
    <location>
        <position position="82"/>
    </location>
</feature>
<evidence type="ECO:0000313" key="3">
    <source>
        <dbReference type="EMBL" id="CAA9485360.1"/>
    </source>
</evidence>
<protein>
    <submittedName>
        <fullName evidence="3">Alpha-ribazole-5'-phosphate phosphatase</fullName>
        <ecNumber evidence="3">3.1.3.73</ecNumber>
    </submittedName>
</protein>
<proteinExistence type="predicted"/>
<dbReference type="GO" id="GO:0043755">
    <property type="term" value="F:alpha-ribazole phosphatase activity"/>
    <property type="evidence" value="ECO:0007669"/>
    <property type="project" value="UniProtKB-EC"/>
</dbReference>
<dbReference type="Pfam" id="PF00300">
    <property type="entry name" value="His_Phos_1"/>
    <property type="match status" value="1"/>
</dbReference>
<dbReference type="EC" id="3.1.3.73" evidence="3"/>
<dbReference type="InterPro" id="IPR050275">
    <property type="entry name" value="PGM_Phosphatase"/>
</dbReference>
<organism evidence="3">
    <name type="scientific">uncultured Solirubrobacteraceae bacterium</name>
    <dbReference type="NCBI Taxonomy" id="1162706"/>
    <lineage>
        <taxon>Bacteria</taxon>
        <taxon>Bacillati</taxon>
        <taxon>Actinomycetota</taxon>
        <taxon>Thermoleophilia</taxon>
        <taxon>Solirubrobacterales</taxon>
        <taxon>Solirubrobacteraceae</taxon>
        <taxon>environmental samples</taxon>
    </lineage>
</organism>
<feature type="binding site" evidence="2">
    <location>
        <position position="58"/>
    </location>
    <ligand>
        <name>substrate</name>
    </ligand>
</feature>
<evidence type="ECO:0000256" key="2">
    <source>
        <dbReference type="PIRSR" id="PIRSR613078-2"/>
    </source>
</evidence>
<evidence type="ECO:0000256" key="1">
    <source>
        <dbReference type="PIRSR" id="PIRSR613078-1"/>
    </source>
</evidence>
<dbReference type="EMBL" id="CADCVJ010000197">
    <property type="protein sequence ID" value="CAA9485360.1"/>
    <property type="molecule type" value="Genomic_DNA"/>
</dbReference>
<dbReference type="GO" id="GO:0005737">
    <property type="term" value="C:cytoplasm"/>
    <property type="evidence" value="ECO:0007669"/>
    <property type="project" value="TreeGrafter"/>
</dbReference>
<feature type="active site" description="Tele-phosphohistidine intermediate" evidence="1">
    <location>
        <position position="9"/>
    </location>
</feature>
<dbReference type="Gene3D" id="3.40.50.1240">
    <property type="entry name" value="Phosphoglycerate mutase-like"/>
    <property type="match status" value="1"/>
</dbReference>
<accession>A0A6J4RYZ8</accession>